<comment type="caution">
    <text evidence="1">The sequence shown here is derived from an EMBL/GenBank/DDBJ whole genome shotgun (WGS) entry which is preliminary data.</text>
</comment>
<dbReference type="EMBL" id="PJQY01003999">
    <property type="protein sequence ID" value="PQM32702.1"/>
    <property type="molecule type" value="Genomic_DNA"/>
</dbReference>
<gene>
    <name evidence="1" type="ORF">Pyn_16555</name>
</gene>
<dbReference type="AlphaFoldDB" id="A0A314U6Z4"/>
<accession>A0A314U6Z4</accession>
<keyword evidence="2" id="KW-1185">Reference proteome</keyword>
<evidence type="ECO:0000313" key="2">
    <source>
        <dbReference type="Proteomes" id="UP000250321"/>
    </source>
</evidence>
<organism evidence="1 2">
    <name type="scientific">Prunus yedoensis var. nudiflora</name>
    <dbReference type="NCBI Taxonomy" id="2094558"/>
    <lineage>
        <taxon>Eukaryota</taxon>
        <taxon>Viridiplantae</taxon>
        <taxon>Streptophyta</taxon>
        <taxon>Embryophyta</taxon>
        <taxon>Tracheophyta</taxon>
        <taxon>Spermatophyta</taxon>
        <taxon>Magnoliopsida</taxon>
        <taxon>eudicotyledons</taxon>
        <taxon>Gunneridae</taxon>
        <taxon>Pentapetalae</taxon>
        <taxon>rosids</taxon>
        <taxon>fabids</taxon>
        <taxon>Rosales</taxon>
        <taxon>Rosaceae</taxon>
        <taxon>Amygdaloideae</taxon>
        <taxon>Amygdaleae</taxon>
        <taxon>Prunus</taxon>
    </lineage>
</organism>
<reference evidence="1 2" key="1">
    <citation type="submission" date="2018-02" db="EMBL/GenBank/DDBJ databases">
        <title>Draft genome of wild Prunus yedoensis var. nudiflora.</title>
        <authorList>
            <person name="Baek S."/>
            <person name="Kim J.-H."/>
            <person name="Choi K."/>
            <person name="Kim G.-B."/>
            <person name="Cho A."/>
            <person name="Jang H."/>
            <person name="Shin C.-H."/>
            <person name="Yu H.-J."/>
            <person name="Mun J.-H."/>
        </authorList>
    </citation>
    <scope>NUCLEOTIDE SEQUENCE [LARGE SCALE GENOMIC DNA]</scope>
    <source>
        <strain evidence="2">cv. Jeju island</strain>
        <tissue evidence="1">Leaf</tissue>
    </source>
</reference>
<evidence type="ECO:0000313" key="1">
    <source>
        <dbReference type="EMBL" id="PQM32702.1"/>
    </source>
</evidence>
<sequence length="81" mass="9123">MQKHRKLRMIECELRRSYSDLPGRIGEAGNELSEELGLSQGSELAVAEGKVRVTLGITELPQIYRPCELTRGLNNIVEQIK</sequence>
<name>A0A314U6Z4_PRUYE</name>
<dbReference type="Proteomes" id="UP000250321">
    <property type="component" value="Unassembled WGS sequence"/>
</dbReference>
<proteinExistence type="predicted"/>
<protein>
    <submittedName>
        <fullName evidence="1">Uncharacterized protein</fullName>
    </submittedName>
</protein>